<comment type="caution">
    <text evidence="5">The sequence shown here is derived from an EMBL/GenBank/DDBJ whole genome shotgun (WGS) entry which is preliminary data.</text>
</comment>
<dbReference type="EMBL" id="JADXDR010000042">
    <property type="protein sequence ID" value="KAI7843189.1"/>
    <property type="molecule type" value="Genomic_DNA"/>
</dbReference>
<protein>
    <recommendedName>
        <fullName evidence="4">Bromo domain-containing protein</fullName>
    </recommendedName>
</protein>
<reference evidence="5" key="1">
    <citation type="submission" date="2020-11" db="EMBL/GenBank/DDBJ databases">
        <title>Chlorella ohadii genome sequencing and assembly.</title>
        <authorList>
            <person name="Murik O."/>
            <person name="Treves H."/>
            <person name="Kedem I."/>
            <person name="Shotland Y."/>
            <person name="Kaplan A."/>
        </authorList>
    </citation>
    <scope>NUCLEOTIDE SEQUENCE</scope>
    <source>
        <strain evidence="5">1</strain>
    </source>
</reference>
<sequence length="687" mass="70951">MQRKPVIKLKLKTGGGAAPQPSASLPGSGAVQQGWAPQGAPPAGLHPAPSGSQQVQASSGAPAAAKQPFKFKVKVGAGRPKVGAGAAAAGAAARKGKPGRKKRAIDEFDFDFDSDEDYAGSPEARPSRRASKRSRADLKELRDLGIGDADLDEWDPEEPLVPRTWGLRSKHAADKAVTAPSSTGLGLSAGGPAPSDARTGAAAGAEAADTAGTDQLWGGLGDGGGGEGRRRMPAVPALSTGPPKREDFERLLVRCQKKDIHSMFKEPVTEAIAPGYFSVIKQPMDFSTMKTKASKGQYSTWDELRADMKLMFDNALTYNAQGGTVWNYAKLLAGQCDRIVELAMQGKTNLRASAMMTRKHNAAVKAQQKAERDKLRGQMRAEQRAAQEAKVLKKAGLASAYDEHDDENIRASYMRPVRDANVRAWRGLGAGTTSEGVAWGNGRQVLRPVNPWLPPGMYALSLARFAARLPPGRARELVMARARASTASDAVAERLLQQQLAKKVPLPPPMPTPTAAAAQAPAAVVPGAAAAAALPGGAARLPVAGAAAVPNAAAIMQAQQQLQAQLLAQQARPGGLPGMLQAGMVPGAAGMVRPGQPPGLPPGASVQLINTPQGLLPFLIQPGQPPMLLPTVQAAAAAAAAAGKPGMPGLPAGMQALAPGALMPGMPGMVAPGMVAPGMVQPRPAGK</sequence>
<dbReference type="PROSITE" id="PS50014">
    <property type="entry name" value="BROMODOMAIN_2"/>
    <property type="match status" value="1"/>
</dbReference>
<evidence type="ECO:0000256" key="2">
    <source>
        <dbReference type="PROSITE-ProRule" id="PRU00035"/>
    </source>
</evidence>
<organism evidence="5 6">
    <name type="scientific">Chlorella ohadii</name>
    <dbReference type="NCBI Taxonomy" id="2649997"/>
    <lineage>
        <taxon>Eukaryota</taxon>
        <taxon>Viridiplantae</taxon>
        <taxon>Chlorophyta</taxon>
        <taxon>core chlorophytes</taxon>
        <taxon>Trebouxiophyceae</taxon>
        <taxon>Chlorellales</taxon>
        <taxon>Chlorellaceae</taxon>
        <taxon>Chlorella clade</taxon>
        <taxon>Chlorella</taxon>
    </lineage>
</organism>
<name>A0AAD5DVH2_9CHLO</name>
<gene>
    <name evidence="5" type="ORF">COHA_003172</name>
</gene>
<accession>A0AAD5DVH2</accession>
<feature type="domain" description="Bromo" evidence="4">
    <location>
        <begin position="256"/>
        <end position="326"/>
    </location>
</feature>
<feature type="compositionally biased region" description="Basic residues" evidence="3">
    <location>
        <begin position="94"/>
        <end position="103"/>
    </location>
</feature>
<feature type="compositionally biased region" description="Low complexity" evidence="3">
    <location>
        <begin position="80"/>
        <end position="93"/>
    </location>
</feature>
<dbReference type="PROSITE" id="PS00633">
    <property type="entry name" value="BROMODOMAIN_1"/>
    <property type="match status" value="1"/>
</dbReference>
<proteinExistence type="predicted"/>
<dbReference type="PANTHER" id="PTHR22881">
    <property type="entry name" value="BROMODOMAIN CONTAINING PROTEIN"/>
    <property type="match status" value="1"/>
</dbReference>
<evidence type="ECO:0000313" key="5">
    <source>
        <dbReference type="EMBL" id="KAI7843189.1"/>
    </source>
</evidence>
<keyword evidence="1 2" id="KW-0103">Bromodomain</keyword>
<feature type="compositionally biased region" description="Low complexity" evidence="3">
    <location>
        <begin position="196"/>
        <end position="214"/>
    </location>
</feature>
<dbReference type="InterPro" id="IPR018359">
    <property type="entry name" value="Bromodomain_CS"/>
</dbReference>
<dbReference type="AlphaFoldDB" id="A0AAD5DVH2"/>
<dbReference type="InterPro" id="IPR036427">
    <property type="entry name" value="Bromodomain-like_sf"/>
</dbReference>
<feature type="compositionally biased region" description="Basic residues" evidence="3">
    <location>
        <begin position="1"/>
        <end position="11"/>
    </location>
</feature>
<dbReference type="Pfam" id="PF00439">
    <property type="entry name" value="Bromodomain"/>
    <property type="match status" value="1"/>
</dbReference>
<dbReference type="InterPro" id="IPR051831">
    <property type="entry name" value="Bromodomain_contain_prot"/>
</dbReference>
<feature type="region of interest" description="Disordered" evidence="3">
    <location>
        <begin position="80"/>
        <end position="243"/>
    </location>
</feature>
<evidence type="ECO:0000259" key="4">
    <source>
        <dbReference type="PROSITE" id="PS50014"/>
    </source>
</evidence>
<dbReference type="SUPFAM" id="SSF47370">
    <property type="entry name" value="Bromodomain"/>
    <property type="match status" value="1"/>
</dbReference>
<feature type="region of interest" description="Disordered" evidence="3">
    <location>
        <begin position="1"/>
        <end position="65"/>
    </location>
</feature>
<evidence type="ECO:0000256" key="1">
    <source>
        <dbReference type="ARBA" id="ARBA00023117"/>
    </source>
</evidence>
<evidence type="ECO:0000256" key="3">
    <source>
        <dbReference type="SAM" id="MobiDB-lite"/>
    </source>
</evidence>
<dbReference type="Gene3D" id="1.20.920.10">
    <property type="entry name" value="Bromodomain-like"/>
    <property type="match status" value="1"/>
</dbReference>
<keyword evidence="6" id="KW-1185">Reference proteome</keyword>
<feature type="compositionally biased region" description="Basic and acidic residues" evidence="3">
    <location>
        <begin position="134"/>
        <end position="145"/>
    </location>
</feature>
<feature type="compositionally biased region" description="Acidic residues" evidence="3">
    <location>
        <begin position="149"/>
        <end position="158"/>
    </location>
</feature>
<feature type="compositionally biased region" description="Low complexity" evidence="3">
    <location>
        <begin position="47"/>
        <end position="65"/>
    </location>
</feature>
<feature type="compositionally biased region" description="Acidic residues" evidence="3">
    <location>
        <begin position="107"/>
        <end position="118"/>
    </location>
</feature>
<dbReference type="PANTHER" id="PTHR22881:SF27">
    <property type="entry name" value="BROMODOMAIN CONTAINING 7_9"/>
    <property type="match status" value="1"/>
</dbReference>
<evidence type="ECO:0000313" key="6">
    <source>
        <dbReference type="Proteomes" id="UP001205105"/>
    </source>
</evidence>
<dbReference type="Proteomes" id="UP001205105">
    <property type="component" value="Unassembled WGS sequence"/>
</dbReference>
<dbReference type="SMART" id="SM00297">
    <property type="entry name" value="BROMO"/>
    <property type="match status" value="1"/>
</dbReference>
<dbReference type="InterPro" id="IPR001487">
    <property type="entry name" value="Bromodomain"/>
</dbReference>
<dbReference type="PRINTS" id="PR00503">
    <property type="entry name" value="BROMODOMAIN"/>
</dbReference>